<dbReference type="Proteomes" id="UP001356427">
    <property type="component" value="Unassembled WGS sequence"/>
</dbReference>
<proteinExistence type="predicted"/>
<evidence type="ECO:0000313" key="1">
    <source>
        <dbReference type="EMBL" id="KAK6301429.1"/>
    </source>
</evidence>
<gene>
    <name evidence="1" type="ORF">J4Q44_G00274820</name>
</gene>
<name>A0AAN8QDR5_9TELE</name>
<dbReference type="AlphaFoldDB" id="A0AAN8QDR5"/>
<evidence type="ECO:0000313" key="2">
    <source>
        <dbReference type="Proteomes" id="UP001356427"/>
    </source>
</evidence>
<comment type="caution">
    <text evidence="1">The sequence shown here is derived from an EMBL/GenBank/DDBJ whole genome shotgun (WGS) entry which is preliminary data.</text>
</comment>
<keyword evidence="2" id="KW-1185">Reference proteome</keyword>
<dbReference type="Gene3D" id="3.40.220.10">
    <property type="entry name" value="Leucine Aminopeptidase, subunit E, domain 1"/>
    <property type="match status" value="1"/>
</dbReference>
<protein>
    <submittedName>
        <fullName evidence="1">Uncharacterized protein</fullName>
    </submittedName>
</protein>
<dbReference type="SUPFAM" id="SSF52949">
    <property type="entry name" value="Macro domain-like"/>
    <property type="match status" value="1"/>
</dbReference>
<dbReference type="EMBL" id="JAGTTL010000026">
    <property type="protein sequence ID" value="KAK6301429.1"/>
    <property type="molecule type" value="Genomic_DNA"/>
</dbReference>
<sequence length="126" mass="15074">MNKKKKDWKTEKDRVLKMSWEERRKGYRRSEYVPLDKIFTWRQTQQSKEDMSYFLPRIMKAVNFLRPSFSITVEEERKDLLSDKVSLYKGDITILEVEAIVNAGNYAAQLVRHRLPQYPSFSTSSF</sequence>
<organism evidence="1 2">
    <name type="scientific">Coregonus suidteri</name>
    <dbReference type="NCBI Taxonomy" id="861788"/>
    <lineage>
        <taxon>Eukaryota</taxon>
        <taxon>Metazoa</taxon>
        <taxon>Chordata</taxon>
        <taxon>Craniata</taxon>
        <taxon>Vertebrata</taxon>
        <taxon>Euteleostomi</taxon>
        <taxon>Actinopterygii</taxon>
        <taxon>Neopterygii</taxon>
        <taxon>Teleostei</taxon>
        <taxon>Protacanthopterygii</taxon>
        <taxon>Salmoniformes</taxon>
        <taxon>Salmonidae</taxon>
        <taxon>Coregoninae</taxon>
        <taxon>Coregonus</taxon>
    </lineage>
</organism>
<accession>A0AAN8QDR5</accession>
<reference evidence="1 2" key="1">
    <citation type="submission" date="2021-04" db="EMBL/GenBank/DDBJ databases">
        <authorList>
            <person name="De Guttry C."/>
            <person name="Zahm M."/>
            <person name="Klopp C."/>
            <person name="Cabau C."/>
            <person name="Louis A."/>
            <person name="Berthelot C."/>
            <person name="Parey E."/>
            <person name="Roest Crollius H."/>
            <person name="Montfort J."/>
            <person name="Robinson-Rechavi M."/>
            <person name="Bucao C."/>
            <person name="Bouchez O."/>
            <person name="Gislard M."/>
            <person name="Lluch J."/>
            <person name="Milhes M."/>
            <person name="Lampietro C."/>
            <person name="Lopez Roques C."/>
            <person name="Donnadieu C."/>
            <person name="Braasch I."/>
            <person name="Desvignes T."/>
            <person name="Postlethwait J."/>
            <person name="Bobe J."/>
            <person name="Wedekind C."/>
            <person name="Guiguen Y."/>
        </authorList>
    </citation>
    <scope>NUCLEOTIDE SEQUENCE [LARGE SCALE GENOMIC DNA]</scope>
    <source>
        <strain evidence="1">Cs_M1</strain>
        <tissue evidence="1">Blood</tissue>
    </source>
</reference>
<dbReference type="InterPro" id="IPR043472">
    <property type="entry name" value="Macro_dom-like"/>
</dbReference>